<evidence type="ECO:0000256" key="1">
    <source>
        <dbReference type="SAM" id="SignalP"/>
    </source>
</evidence>
<dbReference type="EMBL" id="CP062229">
    <property type="protein sequence ID" value="UVC16367.1"/>
    <property type="molecule type" value="Genomic_DNA"/>
</dbReference>
<evidence type="ECO:0000313" key="3">
    <source>
        <dbReference type="Proteomes" id="UP001058098"/>
    </source>
</evidence>
<accession>A0ABY5R121</accession>
<evidence type="ECO:0008006" key="4">
    <source>
        <dbReference type="Google" id="ProtNLM"/>
    </source>
</evidence>
<reference evidence="2" key="1">
    <citation type="submission" date="2020-09" db="EMBL/GenBank/DDBJ databases">
        <title>Rhizobia associated with sainfoin plants.</title>
        <authorList>
            <person name="Asharfi S."/>
            <person name="Kuzmanovic N."/>
            <person name="Bunk B."/>
            <person name="Sproeer C."/>
            <person name="Becker M."/>
            <person name="Thuenen T."/>
        </authorList>
    </citation>
    <scope>NUCLEOTIDE SEQUENCE</scope>
    <source>
        <strain evidence="2">OM4</strain>
    </source>
</reference>
<dbReference type="RefSeq" id="WP_258121295.1">
    <property type="nucleotide sequence ID" value="NZ_CP062229.1"/>
</dbReference>
<protein>
    <recommendedName>
        <fullName evidence="4">Secreted protein</fullName>
    </recommendedName>
</protein>
<gene>
    <name evidence="2" type="ORF">IHQ72_04100</name>
</gene>
<keyword evidence="3" id="KW-1185">Reference proteome</keyword>
<keyword evidence="1" id="KW-0732">Signal</keyword>
<organism evidence="2 3">
    <name type="scientific">Mesorhizobium onobrychidis</name>
    <dbReference type="NCBI Taxonomy" id="2775404"/>
    <lineage>
        <taxon>Bacteria</taxon>
        <taxon>Pseudomonadati</taxon>
        <taxon>Pseudomonadota</taxon>
        <taxon>Alphaproteobacteria</taxon>
        <taxon>Hyphomicrobiales</taxon>
        <taxon>Phyllobacteriaceae</taxon>
        <taxon>Mesorhizobium</taxon>
    </lineage>
</organism>
<proteinExistence type="predicted"/>
<feature type="signal peptide" evidence="1">
    <location>
        <begin position="1"/>
        <end position="22"/>
    </location>
</feature>
<feature type="chain" id="PRO_5047194181" description="Secreted protein" evidence="1">
    <location>
        <begin position="23"/>
        <end position="67"/>
    </location>
</feature>
<dbReference type="Proteomes" id="UP001058098">
    <property type="component" value="Chromosome"/>
</dbReference>
<evidence type="ECO:0000313" key="2">
    <source>
        <dbReference type="EMBL" id="UVC16367.1"/>
    </source>
</evidence>
<name>A0ABY5R121_9HYPH</name>
<sequence>MLFLVGLVVVAVSIMPFTANDAAETRPLRSDALIPCTIDAAEGLYTSQGAAKKPAISLLQSPRPSAI</sequence>